<gene>
    <name evidence="2" type="ORF">HMPREF0202_00447</name>
</gene>
<dbReference type="EMBL" id="AXZF01000016">
    <property type="protein sequence ID" value="ERT69609.1"/>
    <property type="molecule type" value="Genomic_DNA"/>
</dbReference>
<dbReference type="InterPro" id="IPR004518">
    <property type="entry name" value="MazG-like_dom"/>
</dbReference>
<dbReference type="GO" id="GO:0046052">
    <property type="term" value="P:UTP catabolic process"/>
    <property type="evidence" value="ECO:0007669"/>
    <property type="project" value="TreeGrafter"/>
</dbReference>
<organism evidence="2 3">
    <name type="scientific">Cetobacterium somerae ATCC BAA-474</name>
    <dbReference type="NCBI Taxonomy" id="1319815"/>
    <lineage>
        <taxon>Bacteria</taxon>
        <taxon>Fusobacteriati</taxon>
        <taxon>Fusobacteriota</taxon>
        <taxon>Fusobacteriia</taxon>
        <taxon>Fusobacteriales</taxon>
        <taxon>Fusobacteriaceae</taxon>
        <taxon>Cetobacterium</taxon>
    </lineage>
</organism>
<dbReference type="PANTHER" id="PTHR30522:SF0">
    <property type="entry name" value="NUCLEOSIDE TRIPHOSPHATE PYROPHOSPHOHYDROLASE"/>
    <property type="match status" value="1"/>
</dbReference>
<dbReference type="GO" id="GO:0006203">
    <property type="term" value="P:dGTP catabolic process"/>
    <property type="evidence" value="ECO:0007669"/>
    <property type="project" value="TreeGrafter"/>
</dbReference>
<dbReference type="GO" id="GO:0046061">
    <property type="term" value="P:dATP catabolic process"/>
    <property type="evidence" value="ECO:0007669"/>
    <property type="project" value="TreeGrafter"/>
</dbReference>
<dbReference type="Pfam" id="PF03819">
    <property type="entry name" value="MazG"/>
    <property type="match status" value="2"/>
</dbReference>
<dbReference type="CDD" id="cd11528">
    <property type="entry name" value="NTP-PPase_MazG_Nterm"/>
    <property type="match status" value="1"/>
</dbReference>
<keyword evidence="3" id="KW-1185">Reference proteome</keyword>
<dbReference type="Proteomes" id="UP000017081">
    <property type="component" value="Unassembled WGS sequence"/>
</dbReference>
<dbReference type="InterPro" id="IPR011551">
    <property type="entry name" value="NTP_PyrPHydrolase_MazG"/>
</dbReference>
<accession>U7VEN6</accession>
<dbReference type="Gene3D" id="1.10.287.1080">
    <property type="entry name" value="MazG-like"/>
    <property type="match status" value="2"/>
</dbReference>
<dbReference type="FunFam" id="1.10.287.1080:FF:000003">
    <property type="entry name" value="Nucleoside triphosphate pyrophosphohydrolase"/>
    <property type="match status" value="1"/>
</dbReference>
<dbReference type="GO" id="GO:0047429">
    <property type="term" value="F:nucleoside triphosphate diphosphatase activity"/>
    <property type="evidence" value="ECO:0007669"/>
    <property type="project" value="InterPro"/>
</dbReference>
<dbReference type="GO" id="GO:0006950">
    <property type="term" value="P:response to stress"/>
    <property type="evidence" value="ECO:0007669"/>
    <property type="project" value="UniProtKB-ARBA"/>
</dbReference>
<dbReference type="AlphaFoldDB" id="U7VEN6"/>
<dbReference type="RefSeq" id="WP_023049994.1">
    <property type="nucleotide sequence ID" value="NZ_CP173065.2"/>
</dbReference>
<dbReference type="PANTHER" id="PTHR30522">
    <property type="entry name" value="NUCLEOSIDE TRIPHOSPHATE PYROPHOSPHOHYDROLASE"/>
    <property type="match status" value="1"/>
</dbReference>
<protein>
    <recommendedName>
        <fullName evidence="1">NTP pyrophosphohydrolase MazG-like domain-containing protein</fullName>
    </recommendedName>
</protein>
<dbReference type="GO" id="GO:0046047">
    <property type="term" value="P:TTP catabolic process"/>
    <property type="evidence" value="ECO:0007669"/>
    <property type="project" value="TreeGrafter"/>
</dbReference>
<comment type="caution">
    <text evidence="2">The sequence shown here is derived from an EMBL/GenBank/DDBJ whole genome shotgun (WGS) entry which is preliminary data.</text>
</comment>
<evidence type="ECO:0000313" key="3">
    <source>
        <dbReference type="Proteomes" id="UP000017081"/>
    </source>
</evidence>
<dbReference type="HOGENOM" id="CLU_038356_0_1_0"/>
<sequence length="250" mass="29023">MKKFDEFVEIIKKLREPNGCPWDREQTLESLKPHLLEETYEVLEAMDEGGEKLKGELGDLLLQVVFQSNICEEKGEFKIEDVIDGISEKMIRRHPHVFGNGIDVKTSDEVLINWEKIKKDEKEHAERISILDGVPKGMSALLRAEKLQKKASKVGFDWPEIHGVIDKVEEEIDELRDEVMVGDEKKAREELGDLFFALVNLSRHLGINPELCLNEASNKFERRFRYVEKNCNVEEATLEEMDRVWEEAKK</sequence>
<dbReference type="InterPro" id="IPR048011">
    <property type="entry name" value="NTP-PPase_MazG-like_C"/>
</dbReference>
<dbReference type="NCBIfam" id="TIGR00444">
    <property type="entry name" value="mazG"/>
    <property type="match status" value="1"/>
</dbReference>
<evidence type="ECO:0000259" key="1">
    <source>
        <dbReference type="Pfam" id="PF03819"/>
    </source>
</evidence>
<feature type="domain" description="NTP pyrophosphohydrolase MazG-like" evidence="1">
    <location>
        <begin position="166"/>
        <end position="224"/>
    </location>
</feature>
<proteinExistence type="predicted"/>
<dbReference type="STRING" id="1319815.HMPREF0202_00447"/>
<dbReference type="FunFam" id="1.10.287.1080:FF:000001">
    <property type="entry name" value="Nucleoside triphosphate pyrophosphohydrolase"/>
    <property type="match status" value="1"/>
</dbReference>
<dbReference type="eggNOG" id="COG3956">
    <property type="taxonomic scope" value="Bacteria"/>
</dbReference>
<dbReference type="GO" id="GO:0046076">
    <property type="term" value="P:dTTP catabolic process"/>
    <property type="evidence" value="ECO:0007669"/>
    <property type="project" value="TreeGrafter"/>
</dbReference>
<dbReference type="InterPro" id="IPR048015">
    <property type="entry name" value="NTP-PPase_MazG-like_N"/>
</dbReference>
<feature type="domain" description="NTP pyrophosphohydrolase MazG-like" evidence="1">
    <location>
        <begin position="26"/>
        <end position="98"/>
    </location>
</feature>
<reference evidence="2 3" key="1">
    <citation type="submission" date="2013-08" db="EMBL/GenBank/DDBJ databases">
        <authorList>
            <person name="Weinstock G."/>
            <person name="Sodergren E."/>
            <person name="Wylie T."/>
            <person name="Fulton L."/>
            <person name="Fulton R."/>
            <person name="Fronick C."/>
            <person name="O'Laughlin M."/>
            <person name="Godfrey J."/>
            <person name="Miner T."/>
            <person name="Herter B."/>
            <person name="Appelbaum E."/>
            <person name="Cordes M."/>
            <person name="Lek S."/>
            <person name="Wollam A."/>
            <person name="Pepin K.H."/>
            <person name="Palsikar V.B."/>
            <person name="Mitreva M."/>
            <person name="Wilson R.K."/>
        </authorList>
    </citation>
    <scope>NUCLEOTIDE SEQUENCE [LARGE SCALE GENOMIC DNA]</scope>
    <source>
        <strain evidence="2 3">ATCC BAA-474</strain>
    </source>
</reference>
<dbReference type="NCBIfam" id="NF007113">
    <property type="entry name" value="PRK09562.1"/>
    <property type="match status" value="1"/>
</dbReference>
<name>U7VEN6_9FUSO</name>
<dbReference type="SUPFAM" id="SSF101386">
    <property type="entry name" value="all-alpha NTP pyrophosphatases"/>
    <property type="match status" value="2"/>
</dbReference>
<dbReference type="PATRIC" id="fig|1319815.3.peg.429"/>
<dbReference type="CDD" id="cd11529">
    <property type="entry name" value="NTP-PPase_MazG_Cterm"/>
    <property type="match status" value="1"/>
</dbReference>
<dbReference type="GO" id="GO:0046081">
    <property type="term" value="P:dUTP catabolic process"/>
    <property type="evidence" value="ECO:0007669"/>
    <property type="project" value="TreeGrafter"/>
</dbReference>
<evidence type="ECO:0000313" key="2">
    <source>
        <dbReference type="EMBL" id="ERT69609.1"/>
    </source>
</evidence>